<dbReference type="EMBL" id="BKAV01000001">
    <property type="protein sequence ID" value="GEP99173.1"/>
    <property type="molecule type" value="Genomic_DNA"/>
</dbReference>
<dbReference type="GO" id="GO:0046872">
    <property type="term" value="F:metal ion binding"/>
    <property type="evidence" value="ECO:0007669"/>
    <property type="project" value="InterPro"/>
</dbReference>
<proteinExistence type="predicted"/>
<dbReference type="InterPro" id="IPR011249">
    <property type="entry name" value="Metalloenz_LuxS/M16"/>
</dbReference>
<dbReference type="Proteomes" id="UP000254956">
    <property type="component" value="Unassembled WGS sequence"/>
</dbReference>
<dbReference type="SUPFAM" id="SSF63411">
    <property type="entry name" value="LuxS/MPP-like metallohydrolase"/>
    <property type="match status" value="2"/>
</dbReference>
<dbReference type="Pfam" id="PF05193">
    <property type="entry name" value="Peptidase_M16_C"/>
    <property type="match status" value="1"/>
</dbReference>
<dbReference type="Gene3D" id="3.30.830.10">
    <property type="entry name" value="Metalloenzyme, LuxS/M16 peptidase-like"/>
    <property type="match status" value="2"/>
</dbReference>
<dbReference type="OrthoDB" id="9762085at2"/>
<accession>A0A2T7BXW3</accession>
<gene>
    <name evidence="3" type="ORF">NCTC12413_01632</name>
    <name evidence="2" type="ORF">SAR03_02110</name>
</gene>
<evidence type="ECO:0000313" key="5">
    <source>
        <dbReference type="Proteomes" id="UP000321598"/>
    </source>
</evidence>
<dbReference type="EMBL" id="UGZE01000001">
    <property type="protein sequence ID" value="SUJ20184.1"/>
    <property type="molecule type" value="Genomic_DNA"/>
</dbReference>
<dbReference type="GeneID" id="97287980"/>
<keyword evidence="5" id="KW-1185">Reference proteome</keyword>
<evidence type="ECO:0000313" key="3">
    <source>
        <dbReference type="EMBL" id="SUJ20184.1"/>
    </source>
</evidence>
<reference evidence="3 4" key="1">
    <citation type="submission" date="2018-06" db="EMBL/GenBank/DDBJ databases">
        <authorList>
            <consortium name="Pathogen Informatics"/>
            <person name="Doyle S."/>
        </authorList>
    </citation>
    <scope>NUCLEOTIDE SEQUENCE [LARGE SCALE GENOMIC DNA]</scope>
    <source>
        <strain evidence="3 4">NCTC12413</strain>
    </source>
</reference>
<sequence>MNNKSTSNLHINVLPTSKFKTTTITLKFMAPLNQDTVTERAILSKLLMRATKKWPSDKALNRRLSELYGAYVNSFVSKFKDKHVITISLELVNEKYLKDTTPLFEQGIKLLTEIIWNPLITNQQFDEGFLAQEKSLLTKKLAAIEDNKSQLAFLNLLKNMFGDQPYSQLASGQVENIAHISSASLYDTYQSMITNDFCAIYVVGNVDERQVKNYIQQYFQIQPSHFDTFATVEPVATEHKPNVIIEYDEIDQAKLNMGFEFPVTYGSEAYFALVVFNMMFGGDPSSVLFNEVRERQSLAYSIHSQLDTKNGYLFVLSGVSADKYQVAQETIIKEFEKFKFGEFSDEKLELAKKVIISQRHEGEDRPKSIIERMNNNLLLTTDMTDQSYVDAIMQVTREQIIELVNAATLNTIYILTKGGEA</sequence>
<dbReference type="Proteomes" id="UP000321598">
    <property type="component" value="Unassembled WGS sequence"/>
</dbReference>
<dbReference type="InterPro" id="IPR050361">
    <property type="entry name" value="MPP/UQCRC_Complex"/>
</dbReference>
<evidence type="ECO:0000313" key="4">
    <source>
        <dbReference type="Proteomes" id="UP000254956"/>
    </source>
</evidence>
<dbReference type="PANTHER" id="PTHR11851">
    <property type="entry name" value="METALLOPROTEASE"/>
    <property type="match status" value="1"/>
</dbReference>
<dbReference type="PANTHER" id="PTHR11851:SF186">
    <property type="entry name" value="INACTIVE METALLOPROTEASE YMFF-RELATED"/>
    <property type="match status" value="1"/>
</dbReference>
<protein>
    <submittedName>
        <fullName evidence="2 3">Peptidase</fullName>
    </submittedName>
</protein>
<organism evidence="3 4">
    <name type="scientific">Staphylococcus arlettae</name>
    <dbReference type="NCBI Taxonomy" id="29378"/>
    <lineage>
        <taxon>Bacteria</taxon>
        <taxon>Bacillati</taxon>
        <taxon>Bacillota</taxon>
        <taxon>Bacilli</taxon>
        <taxon>Bacillales</taxon>
        <taxon>Staphylococcaceae</taxon>
        <taxon>Staphylococcus</taxon>
    </lineage>
</organism>
<name>A0A2T7BXW3_9STAP</name>
<dbReference type="NCBIfam" id="NF047422">
    <property type="entry name" value="YfmF_fam"/>
    <property type="match status" value="1"/>
</dbReference>
<dbReference type="AlphaFoldDB" id="A0A2T7BXW3"/>
<dbReference type="InterPro" id="IPR007863">
    <property type="entry name" value="Peptidase_M16_C"/>
</dbReference>
<dbReference type="STRING" id="1212545.SARL_11631"/>
<reference evidence="2 5" key="2">
    <citation type="submission" date="2019-07" db="EMBL/GenBank/DDBJ databases">
        <title>Whole genome shotgun sequence of Staphylococcus arlettae NBRC 109765.</title>
        <authorList>
            <person name="Hosoyama A."/>
            <person name="Uohara A."/>
            <person name="Ohji S."/>
            <person name="Ichikawa N."/>
        </authorList>
    </citation>
    <scope>NUCLEOTIDE SEQUENCE [LARGE SCALE GENOMIC DNA]</scope>
    <source>
        <strain evidence="2 5">NBRC 109765</strain>
    </source>
</reference>
<feature type="domain" description="Peptidase M16 C-terminal" evidence="1">
    <location>
        <begin position="180"/>
        <end position="353"/>
    </location>
</feature>
<dbReference type="RefSeq" id="WP_002511004.1">
    <property type="nucleotide sequence ID" value="NZ_AP019698.1"/>
</dbReference>
<evidence type="ECO:0000313" key="2">
    <source>
        <dbReference type="EMBL" id="GEP99173.1"/>
    </source>
</evidence>
<evidence type="ECO:0000259" key="1">
    <source>
        <dbReference type="Pfam" id="PF05193"/>
    </source>
</evidence>